<gene>
    <name evidence="5" type="primary">phoA_1</name>
    <name evidence="5" type="ORF">Pla123a_12510</name>
</gene>
<keyword evidence="1" id="KW-0597">Phosphoprotein</keyword>
<feature type="binding site" evidence="3">
    <location>
        <position position="319"/>
    </location>
    <ligand>
        <name>Mg(2+)</name>
        <dbReference type="ChEBI" id="CHEBI:18420"/>
    </ligand>
</feature>
<proteinExistence type="predicted"/>
<comment type="cofactor">
    <cofactor evidence="3">
        <name>Zn(2+)</name>
        <dbReference type="ChEBI" id="CHEBI:29105"/>
    </cofactor>
    <text evidence="3">Binds 2 Zn(2+) ions.</text>
</comment>
<dbReference type="AlphaFoldDB" id="A0A5C5YTY5"/>
<evidence type="ECO:0000313" key="5">
    <source>
        <dbReference type="EMBL" id="TWT78459.1"/>
    </source>
</evidence>
<reference evidence="5 6" key="1">
    <citation type="submission" date="2019-02" db="EMBL/GenBank/DDBJ databases">
        <title>Deep-cultivation of Planctomycetes and their phenomic and genomic characterization uncovers novel biology.</title>
        <authorList>
            <person name="Wiegand S."/>
            <person name="Jogler M."/>
            <person name="Boedeker C."/>
            <person name="Pinto D."/>
            <person name="Vollmers J."/>
            <person name="Rivas-Marin E."/>
            <person name="Kohn T."/>
            <person name="Peeters S.H."/>
            <person name="Heuer A."/>
            <person name="Rast P."/>
            <person name="Oberbeckmann S."/>
            <person name="Bunk B."/>
            <person name="Jeske O."/>
            <person name="Meyerdierks A."/>
            <person name="Storesund J.E."/>
            <person name="Kallscheuer N."/>
            <person name="Luecker S."/>
            <person name="Lage O.M."/>
            <person name="Pohl T."/>
            <person name="Merkel B.J."/>
            <person name="Hornburger P."/>
            <person name="Mueller R.-W."/>
            <person name="Bruemmer F."/>
            <person name="Labrenz M."/>
            <person name="Spormann A.M."/>
            <person name="Op Den Camp H."/>
            <person name="Overmann J."/>
            <person name="Amann R."/>
            <person name="Jetten M.S.M."/>
            <person name="Mascher T."/>
            <person name="Medema M.H."/>
            <person name="Devos D.P."/>
            <person name="Kaster A.-K."/>
            <person name="Ovreas L."/>
            <person name="Rohde M."/>
            <person name="Galperin M.Y."/>
            <person name="Jogler C."/>
        </authorList>
    </citation>
    <scope>NUCLEOTIDE SEQUENCE [LARGE SCALE GENOMIC DNA]</scope>
    <source>
        <strain evidence="5 6">Pla123a</strain>
    </source>
</reference>
<evidence type="ECO:0000256" key="2">
    <source>
        <dbReference type="PIRSR" id="PIRSR601952-1"/>
    </source>
</evidence>
<dbReference type="SMART" id="SM00098">
    <property type="entry name" value="alkPPc"/>
    <property type="match status" value="1"/>
</dbReference>
<dbReference type="PANTHER" id="PTHR11596">
    <property type="entry name" value="ALKALINE PHOSPHATASE"/>
    <property type="match status" value="1"/>
</dbReference>
<dbReference type="InterPro" id="IPR001952">
    <property type="entry name" value="Alkaline_phosphatase"/>
</dbReference>
<keyword evidence="3" id="KW-0460">Magnesium</keyword>
<evidence type="ECO:0000313" key="6">
    <source>
        <dbReference type="Proteomes" id="UP000318478"/>
    </source>
</evidence>
<dbReference type="SUPFAM" id="SSF53649">
    <property type="entry name" value="Alkaline phosphatase-like"/>
    <property type="match status" value="1"/>
</dbReference>
<keyword evidence="6" id="KW-1185">Reference proteome</keyword>
<feature type="binding site" evidence="3">
    <location>
        <position position="554"/>
    </location>
    <ligand>
        <name>Zn(2+)</name>
        <dbReference type="ChEBI" id="CHEBI:29105"/>
        <label>2</label>
    </ligand>
</feature>
<dbReference type="EMBL" id="SJPO01000002">
    <property type="protein sequence ID" value="TWT78459.1"/>
    <property type="molecule type" value="Genomic_DNA"/>
</dbReference>
<dbReference type="GO" id="GO:0046872">
    <property type="term" value="F:metal ion binding"/>
    <property type="evidence" value="ECO:0007669"/>
    <property type="project" value="UniProtKB-KW"/>
</dbReference>
<dbReference type="CDD" id="cd16012">
    <property type="entry name" value="ALP"/>
    <property type="match status" value="1"/>
</dbReference>
<dbReference type="GO" id="GO:0004035">
    <property type="term" value="F:alkaline phosphatase activity"/>
    <property type="evidence" value="ECO:0007669"/>
    <property type="project" value="UniProtKB-EC"/>
</dbReference>
<dbReference type="EC" id="3.1.3.1" evidence="5"/>
<feature type="binding site" evidence="3">
    <location>
        <position position="512"/>
    </location>
    <ligand>
        <name>Zn(2+)</name>
        <dbReference type="ChEBI" id="CHEBI:29105"/>
        <label>2</label>
    </ligand>
</feature>
<evidence type="ECO:0000256" key="3">
    <source>
        <dbReference type="PIRSR" id="PIRSR601952-2"/>
    </source>
</evidence>
<sequence>MVLLARQDIPPSESLPVIAMLRIIPLLGLAIGLLNVPAYASADWVQDLQSNAVKSKQCPAVHWGPDPGRYSSWTSHSNRLIPVYTFGTKGAGLGIDLDSYTGEKSPYRDATRLSRLYRTDTRLSVCENADYMDQTNIYDLQRAAVEAGKKHVIVVVFDGMDWQTTYAAAIHNLQEVAYREGRGRGTHFQEYQANDTTQFGWMVTSPARDGVQVDVNRQVVKNPNSGLAGGYNPLLAGAYPWSVCREPEYLIAKSADTAARHAYTDSAGSATSMFCGVKSYNAAIGVSVDGYPEPSVAHLAQADGYRVGVVTSVPISHATPAAAYANNVNRGDYQDLSRDLLGRPSAMHPEHPVPGVDVLIGGGHGVEVLADSAQGDNFVPGNKYLALADLKAVDVENGGQYVVSQRREGVLGNSALAEAAHQAAHDGKRLLGFYGVTSENSKDDGHLPFASANGGYDPAPGVDGNRPNYSQADISENPTLAEMASAALTVLGAGDHPFWLMVESGDVDWANHNNNLDASIGAVNSGDDAVRVITDWVEKNSNWEETVLIVTADHGHYLVIDDPELLIEPAAADK</sequence>
<feature type="binding site" evidence="3">
    <location>
        <position position="508"/>
    </location>
    <ligand>
        <name>Zn(2+)</name>
        <dbReference type="ChEBI" id="CHEBI:29105"/>
        <label>2</label>
    </ligand>
</feature>
<feature type="region of interest" description="Disordered" evidence="4">
    <location>
        <begin position="445"/>
        <end position="469"/>
    </location>
</feature>
<dbReference type="Proteomes" id="UP000318478">
    <property type="component" value="Unassembled WGS sequence"/>
</dbReference>
<dbReference type="Pfam" id="PF00245">
    <property type="entry name" value="Alk_phosphatase"/>
    <property type="match status" value="1"/>
</dbReference>
<evidence type="ECO:0000256" key="1">
    <source>
        <dbReference type="ARBA" id="ARBA00022553"/>
    </source>
</evidence>
<feature type="binding site" evidence="3">
    <location>
        <position position="317"/>
    </location>
    <ligand>
        <name>Mg(2+)</name>
        <dbReference type="ChEBI" id="CHEBI:18420"/>
    </ligand>
</feature>
<keyword evidence="3" id="KW-0862">Zinc</keyword>
<comment type="cofactor">
    <cofactor evidence="3">
        <name>Mg(2+)</name>
        <dbReference type="ChEBI" id="CHEBI:18420"/>
    </cofactor>
    <text evidence="3">Binds 1 Mg(2+) ion.</text>
</comment>
<organism evidence="5 6">
    <name type="scientific">Posidoniimonas polymericola</name>
    <dbReference type="NCBI Taxonomy" id="2528002"/>
    <lineage>
        <taxon>Bacteria</taxon>
        <taxon>Pseudomonadati</taxon>
        <taxon>Planctomycetota</taxon>
        <taxon>Planctomycetia</taxon>
        <taxon>Pirellulales</taxon>
        <taxon>Lacipirellulaceae</taxon>
        <taxon>Posidoniimonas</taxon>
    </lineage>
</organism>
<dbReference type="Gene3D" id="3.40.720.10">
    <property type="entry name" value="Alkaline Phosphatase, subunit A"/>
    <property type="match status" value="1"/>
</dbReference>
<name>A0A5C5YTY5_9BACT</name>
<accession>A0A5C5YTY5</accession>
<keyword evidence="3" id="KW-0479">Metal-binding</keyword>
<feature type="binding site" evidence="3">
    <location>
        <position position="553"/>
    </location>
    <ligand>
        <name>Zn(2+)</name>
        <dbReference type="ChEBI" id="CHEBI:29105"/>
        <label>2</label>
    </ligand>
</feature>
<feature type="active site" description="Phosphoserine intermediate" evidence="2">
    <location>
        <position position="266"/>
    </location>
</feature>
<comment type="caution">
    <text evidence="5">The sequence shown here is derived from an EMBL/GenBank/DDBJ whole genome shotgun (WGS) entry which is preliminary data.</text>
</comment>
<feature type="binding site" evidence="3">
    <location>
        <position position="503"/>
    </location>
    <ligand>
        <name>Mg(2+)</name>
        <dbReference type="ChEBI" id="CHEBI:18420"/>
    </ligand>
</feature>
<keyword evidence="5" id="KW-0378">Hydrolase</keyword>
<dbReference type="PANTHER" id="PTHR11596:SF5">
    <property type="entry name" value="ALKALINE PHOSPHATASE"/>
    <property type="match status" value="1"/>
</dbReference>
<protein>
    <submittedName>
        <fullName evidence="5">Alkaline phosphatase</fullName>
        <ecNumber evidence="5">3.1.3.1</ecNumber>
    </submittedName>
</protein>
<evidence type="ECO:0000256" key="4">
    <source>
        <dbReference type="SAM" id="MobiDB-lite"/>
    </source>
</evidence>
<dbReference type="InterPro" id="IPR017850">
    <property type="entry name" value="Alkaline_phosphatase_core_sf"/>
</dbReference>